<keyword evidence="3" id="KW-1185">Reference proteome</keyword>
<accession>A0ABP8SNL2</accession>
<feature type="region of interest" description="Disordered" evidence="1">
    <location>
        <begin position="1"/>
        <end position="68"/>
    </location>
</feature>
<protein>
    <submittedName>
        <fullName evidence="2">Uncharacterized protein</fullName>
    </submittedName>
</protein>
<gene>
    <name evidence="2" type="ORF">GCM10023176_36380</name>
</gene>
<proteinExistence type="predicted"/>
<feature type="compositionally biased region" description="Basic and acidic residues" evidence="1">
    <location>
        <begin position="45"/>
        <end position="68"/>
    </location>
</feature>
<sequence length="68" mass="7401">MQGNWAVMTTPESRRQEEQALESGEVYQDAEGRRTADPGTAAAHAHSEADRNAEHLKRGEVGPGTPEK</sequence>
<reference evidence="3" key="1">
    <citation type="journal article" date="2019" name="Int. J. Syst. Evol. Microbiol.">
        <title>The Global Catalogue of Microorganisms (GCM) 10K type strain sequencing project: providing services to taxonomists for standard genome sequencing and annotation.</title>
        <authorList>
            <consortium name="The Broad Institute Genomics Platform"/>
            <consortium name="The Broad Institute Genome Sequencing Center for Infectious Disease"/>
            <person name="Wu L."/>
            <person name="Ma J."/>
        </authorList>
    </citation>
    <scope>NUCLEOTIDE SEQUENCE [LARGE SCALE GENOMIC DNA]</scope>
    <source>
        <strain evidence="3">JCM 3175</strain>
    </source>
</reference>
<comment type="caution">
    <text evidence="2">The sequence shown here is derived from an EMBL/GenBank/DDBJ whole genome shotgun (WGS) entry which is preliminary data.</text>
</comment>
<dbReference type="EMBL" id="BAABGU010000019">
    <property type="protein sequence ID" value="GAA4572765.1"/>
    <property type="molecule type" value="Genomic_DNA"/>
</dbReference>
<evidence type="ECO:0000313" key="3">
    <source>
        <dbReference type="Proteomes" id="UP001500307"/>
    </source>
</evidence>
<dbReference type="Proteomes" id="UP001500307">
    <property type="component" value="Unassembled WGS sequence"/>
</dbReference>
<organism evidence="2 3">
    <name type="scientific">Micromonospora coerulea</name>
    <dbReference type="NCBI Taxonomy" id="47856"/>
    <lineage>
        <taxon>Bacteria</taxon>
        <taxon>Bacillati</taxon>
        <taxon>Actinomycetota</taxon>
        <taxon>Actinomycetes</taxon>
        <taxon>Micromonosporales</taxon>
        <taxon>Micromonosporaceae</taxon>
        <taxon>Micromonospora</taxon>
    </lineage>
</organism>
<name>A0ABP8SNL2_9ACTN</name>
<evidence type="ECO:0000313" key="2">
    <source>
        <dbReference type="EMBL" id="GAA4572765.1"/>
    </source>
</evidence>
<evidence type="ECO:0000256" key="1">
    <source>
        <dbReference type="SAM" id="MobiDB-lite"/>
    </source>
</evidence>